<feature type="binding site" evidence="7">
    <location>
        <position position="48"/>
    </location>
    <ligand>
        <name>Na(+)</name>
        <dbReference type="ChEBI" id="CHEBI:29101"/>
        <label>1</label>
    </ligand>
</feature>
<dbReference type="Proteomes" id="UP001152747">
    <property type="component" value="Unassembled WGS sequence"/>
</dbReference>
<dbReference type="PANTHER" id="PTHR11616">
    <property type="entry name" value="SODIUM/CHLORIDE DEPENDENT TRANSPORTER"/>
    <property type="match status" value="1"/>
</dbReference>
<dbReference type="CDD" id="cd10324">
    <property type="entry name" value="SLC6sbd"/>
    <property type="match status" value="1"/>
</dbReference>
<dbReference type="InterPro" id="IPR037272">
    <property type="entry name" value="SNS_sf"/>
</dbReference>
<evidence type="ECO:0000313" key="11">
    <source>
        <dbReference type="Proteomes" id="UP001152747"/>
    </source>
</evidence>
<gene>
    <name evidence="10" type="ORF">CAMP_LOCUS5575</name>
</gene>
<dbReference type="PRINTS" id="PR00176">
    <property type="entry name" value="NANEUSMPORT"/>
</dbReference>
<keyword evidence="2" id="KW-0813">Transport</keyword>
<evidence type="ECO:0000313" key="10">
    <source>
        <dbReference type="EMBL" id="CAI5442938.1"/>
    </source>
</evidence>
<evidence type="ECO:0000256" key="1">
    <source>
        <dbReference type="ARBA" id="ARBA00004141"/>
    </source>
</evidence>
<feature type="transmembrane region" description="Helical" evidence="9">
    <location>
        <begin position="268"/>
        <end position="289"/>
    </location>
</feature>
<keyword evidence="11" id="KW-1185">Reference proteome</keyword>
<feature type="transmembrane region" description="Helical" evidence="9">
    <location>
        <begin position="239"/>
        <end position="259"/>
    </location>
</feature>
<dbReference type="Pfam" id="PF00209">
    <property type="entry name" value="SNF"/>
    <property type="match status" value="1"/>
</dbReference>
<keyword evidence="4" id="KW-0769">Symport</keyword>
<accession>A0A9P1IDM4</accession>
<evidence type="ECO:0000256" key="4">
    <source>
        <dbReference type="ARBA" id="ARBA00022847"/>
    </source>
</evidence>
<keyword evidence="8" id="KW-1015">Disulfide bond</keyword>
<comment type="caution">
    <text evidence="10">The sequence shown here is derived from an EMBL/GenBank/DDBJ whole genome shotgun (WGS) entry which is preliminary data.</text>
</comment>
<feature type="disulfide bond" evidence="8">
    <location>
        <begin position="155"/>
        <end position="165"/>
    </location>
</feature>
<dbReference type="EMBL" id="CANHGI010000002">
    <property type="protein sequence ID" value="CAI5442938.1"/>
    <property type="molecule type" value="Genomic_DNA"/>
</dbReference>
<evidence type="ECO:0000256" key="7">
    <source>
        <dbReference type="PIRSR" id="PIRSR600175-1"/>
    </source>
</evidence>
<dbReference type="AlphaFoldDB" id="A0A9P1IDM4"/>
<keyword evidence="7" id="KW-0479">Metal-binding</keyword>
<feature type="binding site" evidence="7">
    <location>
        <position position="55"/>
    </location>
    <ligand>
        <name>Na(+)</name>
        <dbReference type="ChEBI" id="CHEBI:29101"/>
        <label>1</label>
    </ligand>
</feature>
<organism evidence="10 11">
    <name type="scientific">Caenorhabditis angaria</name>
    <dbReference type="NCBI Taxonomy" id="860376"/>
    <lineage>
        <taxon>Eukaryota</taxon>
        <taxon>Metazoa</taxon>
        <taxon>Ecdysozoa</taxon>
        <taxon>Nematoda</taxon>
        <taxon>Chromadorea</taxon>
        <taxon>Rhabditida</taxon>
        <taxon>Rhabditina</taxon>
        <taxon>Rhabditomorpha</taxon>
        <taxon>Rhabditoidea</taxon>
        <taxon>Rhabditidae</taxon>
        <taxon>Peloderinae</taxon>
        <taxon>Caenorhabditis</taxon>
    </lineage>
</organism>
<dbReference type="OrthoDB" id="6581954at2759"/>
<keyword evidence="7" id="KW-0915">Sodium</keyword>
<dbReference type="PANTHER" id="PTHR11616:SF326">
    <property type="entry name" value="SODIUM-DEPENDENT TRANSPORTER SNF-5"/>
    <property type="match status" value="1"/>
</dbReference>
<feature type="transmembrane region" description="Helical" evidence="9">
    <location>
        <begin position="547"/>
        <end position="565"/>
    </location>
</feature>
<evidence type="ECO:0000256" key="5">
    <source>
        <dbReference type="ARBA" id="ARBA00022989"/>
    </source>
</evidence>
<feature type="transmembrane region" description="Helical" evidence="9">
    <location>
        <begin position="515"/>
        <end position="535"/>
    </location>
</feature>
<feature type="transmembrane region" description="Helical" evidence="9">
    <location>
        <begin position="464"/>
        <end position="485"/>
    </location>
</feature>
<protein>
    <submittedName>
        <fullName evidence="10">Uncharacterized protein</fullName>
    </submittedName>
</protein>
<feature type="binding site" evidence="7">
    <location>
        <position position="408"/>
    </location>
    <ligand>
        <name>Na(+)</name>
        <dbReference type="ChEBI" id="CHEBI:29101"/>
        <label>1</label>
    </ligand>
</feature>
<comment type="subcellular location">
    <subcellularLocation>
        <location evidence="1">Membrane</location>
        <topology evidence="1">Multi-pass membrane protein</topology>
    </subcellularLocation>
</comment>
<feature type="binding site" evidence="7">
    <location>
        <position position="50"/>
    </location>
    <ligand>
        <name>Na(+)</name>
        <dbReference type="ChEBI" id="CHEBI:29101"/>
        <label>1</label>
    </ligand>
</feature>
<name>A0A9P1IDM4_9PELO</name>
<keyword evidence="6 9" id="KW-0472">Membrane</keyword>
<evidence type="ECO:0000256" key="2">
    <source>
        <dbReference type="ARBA" id="ARBA00022448"/>
    </source>
</evidence>
<dbReference type="GO" id="GO:0005886">
    <property type="term" value="C:plasma membrane"/>
    <property type="evidence" value="ECO:0007669"/>
    <property type="project" value="TreeGrafter"/>
</dbReference>
<evidence type="ECO:0000256" key="6">
    <source>
        <dbReference type="ARBA" id="ARBA00023136"/>
    </source>
</evidence>
<keyword evidence="5 9" id="KW-1133">Transmembrane helix</keyword>
<keyword evidence="3 9" id="KW-0812">Transmembrane</keyword>
<evidence type="ECO:0000256" key="9">
    <source>
        <dbReference type="SAM" id="Phobius"/>
    </source>
</evidence>
<dbReference type="GO" id="GO:0043005">
    <property type="term" value="C:neuron projection"/>
    <property type="evidence" value="ECO:0007669"/>
    <property type="project" value="TreeGrafter"/>
</dbReference>
<feature type="transmembrane region" description="Helical" evidence="9">
    <location>
        <begin position="114"/>
        <end position="142"/>
    </location>
</feature>
<dbReference type="PROSITE" id="PS50267">
    <property type="entry name" value="NA_NEUROTRAN_SYMP_3"/>
    <property type="match status" value="1"/>
</dbReference>
<evidence type="ECO:0000256" key="8">
    <source>
        <dbReference type="PIRSR" id="PIRSR600175-2"/>
    </source>
</evidence>
<sequence>MEVAIEKQSSRITQTSRRTPKTTVISLKSVEERENFDNQYEFLLTTIGFACGLGNIWRFPQRAYENGGSAFLFPYITCAILFGIPTVYIEFLAGQHQATSPPIVFRRIAPILEGIGWMTCAISTISAIYYSVIMAWCFVFIFNIFRGHLELWNNCDNPWNIREICVEMRSCSRNLTDLSENGNETEIAYNNNIENLIFFNGSCQIPPDLNSTKLISPTQEYFTNHILQRSDGFLNITGINWPILFSMTFCWILVGLLIFKGMRIMGKISYVTAIVPYILVIIFVIRGFFLPGSSNGLYLFLGRPDFKKLYSPRTWSEALKQLCFSISVGHGGLMSMASYNKRSSNPFQNAVILIVADTFMSILGVAVEHVVESGVNLIFVAFPESFSGHSAIWAVLFFAMLIILGIGSQMAFVELFCSCFYDQHPNFRHKKYLIVPIWCLILYIFGLIFSTSAGFYWFELFDKYSAGFSSTFAIIIEILCLIYIYGARNIKLDIEELIGQPKNKITQMIGAHSPYFIINWQIISPGIGLILIVFMCFEQKYLMVFDIFGWILAFIPLFMIPIFAWKNYRYFKINNYPIKGVLSIQRQHLSFSRICDIYSDAEFEEAMKLPEHEPWENPNQEENFENVE</sequence>
<evidence type="ECO:0000256" key="3">
    <source>
        <dbReference type="ARBA" id="ARBA00022692"/>
    </source>
</evidence>
<dbReference type="GO" id="GO:0005332">
    <property type="term" value="F:gamma-aminobutyric acid:sodium:chloride symporter activity"/>
    <property type="evidence" value="ECO:0007669"/>
    <property type="project" value="TreeGrafter"/>
</dbReference>
<feature type="transmembrane region" description="Helical" evidence="9">
    <location>
        <begin position="72"/>
        <end position="93"/>
    </location>
</feature>
<feature type="binding site" evidence="7">
    <location>
        <position position="325"/>
    </location>
    <ligand>
        <name>Na(+)</name>
        <dbReference type="ChEBI" id="CHEBI:29101"/>
        <label>1</label>
    </ligand>
</feature>
<feature type="transmembrane region" description="Helical" evidence="9">
    <location>
        <begin position="391"/>
        <end position="421"/>
    </location>
</feature>
<proteinExistence type="predicted"/>
<reference evidence="10" key="1">
    <citation type="submission" date="2022-11" db="EMBL/GenBank/DDBJ databases">
        <authorList>
            <person name="Kikuchi T."/>
        </authorList>
    </citation>
    <scope>NUCLEOTIDE SEQUENCE</scope>
    <source>
        <strain evidence="10">PS1010</strain>
    </source>
</reference>
<feature type="binding site" evidence="7">
    <location>
        <position position="404"/>
    </location>
    <ligand>
        <name>Na(+)</name>
        <dbReference type="ChEBI" id="CHEBI:29101"/>
        <label>1</label>
    </ligand>
</feature>
<dbReference type="SUPFAM" id="SSF161070">
    <property type="entry name" value="SNF-like"/>
    <property type="match status" value="1"/>
</dbReference>
<feature type="transmembrane region" description="Helical" evidence="9">
    <location>
        <begin position="351"/>
        <end position="371"/>
    </location>
</feature>
<dbReference type="GO" id="GO:0046872">
    <property type="term" value="F:metal ion binding"/>
    <property type="evidence" value="ECO:0007669"/>
    <property type="project" value="UniProtKB-KW"/>
</dbReference>
<feature type="transmembrane region" description="Helical" evidence="9">
    <location>
        <begin position="433"/>
        <end position="458"/>
    </location>
</feature>
<dbReference type="InterPro" id="IPR000175">
    <property type="entry name" value="Na/ntran_symport"/>
</dbReference>